<evidence type="ECO:0000313" key="1">
    <source>
        <dbReference type="EMBL" id="TDP91429.1"/>
    </source>
</evidence>
<gene>
    <name evidence="1" type="ORF">EDF62_2044</name>
</gene>
<accession>A0A4R6RWL1</accession>
<dbReference type="EMBL" id="SNYA01000005">
    <property type="protein sequence ID" value="TDP91429.1"/>
    <property type="molecule type" value="Genomic_DNA"/>
</dbReference>
<evidence type="ECO:0000313" key="2">
    <source>
        <dbReference type="Proteomes" id="UP000295601"/>
    </source>
</evidence>
<proteinExistence type="predicted"/>
<protein>
    <submittedName>
        <fullName evidence="1">Uncharacterized protein</fullName>
    </submittedName>
</protein>
<dbReference type="Proteomes" id="UP000295601">
    <property type="component" value="Unassembled WGS sequence"/>
</dbReference>
<name>A0A4R6RWL1_9MICO</name>
<reference evidence="1 2" key="1">
    <citation type="submission" date="2019-03" db="EMBL/GenBank/DDBJ databases">
        <title>Genomic analyses of the natural microbiome of Caenorhabditis elegans.</title>
        <authorList>
            <person name="Samuel B."/>
        </authorList>
    </citation>
    <scope>NUCLEOTIDE SEQUENCE [LARGE SCALE GENOMIC DNA]</scope>
    <source>
        <strain evidence="1 2">JUb18</strain>
    </source>
</reference>
<keyword evidence="2" id="KW-1185">Reference proteome</keyword>
<sequence>MDSWTHVRMRNCLALGIDPGRSYALTRVIRRFGGALRRQDLQAQALARSTRLLNVAIRSLTSR</sequence>
<organism evidence="1 2">
    <name type="scientific">Leucobacter luti</name>
    <dbReference type="NCBI Taxonomy" id="340320"/>
    <lineage>
        <taxon>Bacteria</taxon>
        <taxon>Bacillati</taxon>
        <taxon>Actinomycetota</taxon>
        <taxon>Actinomycetes</taxon>
        <taxon>Micrococcales</taxon>
        <taxon>Microbacteriaceae</taxon>
        <taxon>Leucobacter</taxon>
    </lineage>
</organism>
<dbReference type="AlphaFoldDB" id="A0A4R6RWL1"/>
<comment type="caution">
    <text evidence="1">The sequence shown here is derived from an EMBL/GenBank/DDBJ whole genome shotgun (WGS) entry which is preliminary data.</text>
</comment>